<keyword evidence="2" id="KW-1185">Reference proteome</keyword>
<dbReference type="EMBL" id="OX465086">
    <property type="protein sequence ID" value="CAI9262396.1"/>
    <property type="molecule type" value="Genomic_DNA"/>
</dbReference>
<accession>A0AA35Y888</accession>
<dbReference type="Proteomes" id="UP001177003">
    <property type="component" value="Chromosome 0"/>
</dbReference>
<protein>
    <submittedName>
        <fullName evidence="1">Uncharacterized protein</fullName>
    </submittedName>
</protein>
<evidence type="ECO:0000313" key="1">
    <source>
        <dbReference type="EMBL" id="CAI9262396.1"/>
    </source>
</evidence>
<reference evidence="1" key="1">
    <citation type="submission" date="2023-04" db="EMBL/GenBank/DDBJ databases">
        <authorList>
            <person name="Vijverberg K."/>
            <person name="Xiong W."/>
            <person name="Schranz E."/>
        </authorList>
    </citation>
    <scope>NUCLEOTIDE SEQUENCE</scope>
</reference>
<evidence type="ECO:0000313" key="2">
    <source>
        <dbReference type="Proteomes" id="UP001177003"/>
    </source>
</evidence>
<sequence length="131" mass="15298">MDKDKLLDDPEVETHDIYLNIDDNLEWFGDALILTENVVMSNEEMEVIYTDVLQSESSSDEGKMSKRRNKIWVAERVYINDANQVSDPFNILQTFSSSQEAKHRIYLHGIETRREFDIIKNDKNGVRVVCK</sequence>
<organism evidence="1 2">
    <name type="scientific">Lactuca saligna</name>
    <name type="common">Willowleaf lettuce</name>
    <dbReference type="NCBI Taxonomy" id="75948"/>
    <lineage>
        <taxon>Eukaryota</taxon>
        <taxon>Viridiplantae</taxon>
        <taxon>Streptophyta</taxon>
        <taxon>Embryophyta</taxon>
        <taxon>Tracheophyta</taxon>
        <taxon>Spermatophyta</taxon>
        <taxon>Magnoliopsida</taxon>
        <taxon>eudicotyledons</taxon>
        <taxon>Gunneridae</taxon>
        <taxon>Pentapetalae</taxon>
        <taxon>asterids</taxon>
        <taxon>campanulids</taxon>
        <taxon>Asterales</taxon>
        <taxon>Asteraceae</taxon>
        <taxon>Cichorioideae</taxon>
        <taxon>Cichorieae</taxon>
        <taxon>Lactucinae</taxon>
        <taxon>Lactuca</taxon>
    </lineage>
</organism>
<gene>
    <name evidence="1" type="ORF">LSALG_LOCUS3137</name>
</gene>
<dbReference type="AlphaFoldDB" id="A0AA35Y888"/>
<proteinExistence type="predicted"/>
<name>A0AA35Y888_LACSI</name>